<dbReference type="InterPro" id="IPR009776">
    <property type="entry name" value="Spore_0_M"/>
</dbReference>
<protein>
    <submittedName>
        <fullName evidence="1">Sporulation protein</fullName>
    </submittedName>
</protein>
<evidence type="ECO:0000313" key="1">
    <source>
        <dbReference type="EMBL" id="HIW12874.1"/>
    </source>
</evidence>
<reference evidence="1" key="1">
    <citation type="journal article" date="2021" name="PeerJ">
        <title>Extensive microbial diversity within the chicken gut microbiome revealed by metagenomics and culture.</title>
        <authorList>
            <person name="Gilroy R."/>
            <person name="Ravi A."/>
            <person name="Getino M."/>
            <person name="Pursley I."/>
            <person name="Horton D.L."/>
            <person name="Alikhan N.F."/>
            <person name="Baker D."/>
            <person name="Gharbi K."/>
            <person name="Hall N."/>
            <person name="Watson M."/>
            <person name="Adriaenssens E.M."/>
            <person name="Foster-Nyarko E."/>
            <person name="Jarju S."/>
            <person name="Secka A."/>
            <person name="Antonio M."/>
            <person name="Oren A."/>
            <person name="Chaudhuri R.R."/>
            <person name="La Ragione R."/>
            <person name="Hildebrand F."/>
            <person name="Pallen M.J."/>
        </authorList>
    </citation>
    <scope>NUCLEOTIDE SEQUENCE</scope>
    <source>
        <strain evidence="1">ChiHjej13B12-752</strain>
    </source>
</reference>
<dbReference type="PANTHER" id="PTHR40053:SF1">
    <property type="entry name" value="SPORULATION-CONTROL PROTEIN SPO0M"/>
    <property type="match status" value="1"/>
</dbReference>
<organism evidence="1 2">
    <name type="scientific">Candidatus Salinicoccus stercoripullorum</name>
    <dbReference type="NCBI Taxonomy" id="2838756"/>
    <lineage>
        <taxon>Bacteria</taxon>
        <taxon>Bacillati</taxon>
        <taxon>Bacillota</taxon>
        <taxon>Bacilli</taxon>
        <taxon>Bacillales</taxon>
        <taxon>Staphylococcaceae</taxon>
        <taxon>Salinicoccus</taxon>
    </lineage>
</organism>
<dbReference type="Pfam" id="PF07070">
    <property type="entry name" value="Spo0M"/>
    <property type="match status" value="1"/>
</dbReference>
<reference evidence="1" key="2">
    <citation type="submission" date="2021-04" db="EMBL/GenBank/DDBJ databases">
        <authorList>
            <person name="Gilroy R."/>
        </authorList>
    </citation>
    <scope>NUCLEOTIDE SEQUENCE</scope>
    <source>
        <strain evidence="1">ChiHjej13B12-752</strain>
    </source>
</reference>
<dbReference type="PANTHER" id="PTHR40053">
    <property type="entry name" value="SPORULATION-CONTROL PROTEIN SPO0M"/>
    <property type="match status" value="1"/>
</dbReference>
<proteinExistence type="predicted"/>
<gene>
    <name evidence="1" type="ORF">H9891_06910</name>
</gene>
<accession>A0A9D1U129</accession>
<sequence>MFENLLTRIGIGGVTVDTRLSDASYRSEDSISGVIEVTGGDSPQEVRDIKLTLYEVTSGHRKDSDFDEYQEVIQTIRLDHMMTVGEGETVDIPFEFSASGLAVSDESHSIRLHTKVFLPNSIDANDEDDIRITE</sequence>
<evidence type="ECO:0000313" key="2">
    <source>
        <dbReference type="Proteomes" id="UP000823989"/>
    </source>
</evidence>
<dbReference type="EMBL" id="DXHR01000025">
    <property type="protein sequence ID" value="HIW12874.1"/>
    <property type="molecule type" value="Genomic_DNA"/>
</dbReference>
<name>A0A9D1U129_9STAP</name>
<dbReference type="Proteomes" id="UP000823989">
    <property type="component" value="Unassembled WGS sequence"/>
</dbReference>
<comment type="caution">
    <text evidence="1">The sequence shown here is derived from an EMBL/GenBank/DDBJ whole genome shotgun (WGS) entry which is preliminary data.</text>
</comment>
<dbReference type="AlphaFoldDB" id="A0A9D1U129"/>